<dbReference type="EMBL" id="FNGP01000005">
    <property type="protein sequence ID" value="SDL73298.1"/>
    <property type="molecule type" value="Genomic_DNA"/>
</dbReference>
<feature type="transmembrane region" description="Helical" evidence="8">
    <location>
        <begin position="179"/>
        <end position="198"/>
    </location>
</feature>
<dbReference type="InterPro" id="IPR004563">
    <property type="entry name" value="Apolipo_AcylTrfase"/>
</dbReference>
<dbReference type="PROSITE" id="PS50263">
    <property type="entry name" value="CN_HYDROLASE"/>
    <property type="match status" value="1"/>
</dbReference>
<reference evidence="10 11" key="1">
    <citation type="submission" date="2016-10" db="EMBL/GenBank/DDBJ databases">
        <authorList>
            <person name="de Groot N.N."/>
        </authorList>
    </citation>
    <scope>NUCLEOTIDE SEQUENCE [LARGE SCALE GENOMIC DNA]</scope>
    <source>
        <strain evidence="10 11">CGMCC 1.9159</strain>
    </source>
</reference>
<evidence type="ECO:0000259" key="9">
    <source>
        <dbReference type="PROSITE" id="PS50263"/>
    </source>
</evidence>
<dbReference type="GO" id="GO:0042158">
    <property type="term" value="P:lipoprotein biosynthetic process"/>
    <property type="evidence" value="ECO:0007669"/>
    <property type="project" value="UniProtKB-UniRule"/>
</dbReference>
<dbReference type="NCBIfam" id="TIGR00546">
    <property type="entry name" value="lnt"/>
    <property type="match status" value="1"/>
</dbReference>
<dbReference type="SUPFAM" id="SSF56317">
    <property type="entry name" value="Carbon-nitrogen hydrolase"/>
    <property type="match status" value="1"/>
</dbReference>
<evidence type="ECO:0000256" key="6">
    <source>
        <dbReference type="ARBA" id="ARBA00023136"/>
    </source>
</evidence>
<keyword evidence="5 8" id="KW-1133">Transmembrane helix</keyword>
<dbReference type="UniPathway" id="UPA00666"/>
<keyword evidence="10" id="KW-0449">Lipoprotein</keyword>
<dbReference type="PANTHER" id="PTHR38686:SF1">
    <property type="entry name" value="APOLIPOPROTEIN N-ACYLTRANSFERASE"/>
    <property type="match status" value="1"/>
</dbReference>
<dbReference type="STRING" id="686624.SAMN04488242_2617"/>
<keyword evidence="2 8" id="KW-1003">Cell membrane</keyword>
<gene>
    <name evidence="8" type="primary">lnt</name>
    <name evidence="10" type="ORF">SAMN04488242_2617</name>
</gene>
<comment type="similarity">
    <text evidence="8">Belongs to the CN hydrolase family. Apolipoprotein N-acyltransferase subfamily.</text>
</comment>
<evidence type="ECO:0000256" key="5">
    <source>
        <dbReference type="ARBA" id="ARBA00022989"/>
    </source>
</evidence>
<dbReference type="EC" id="2.3.1.269" evidence="8"/>
<organism evidence="10 11">
    <name type="scientific">Tessaracoccus oleiagri</name>
    <dbReference type="NCBI Taxonomy" id="686624"/>
    <lineage>
        <taxon>Bacteria</taxon>
        <taxon>Bacillati</taxon>
        <taxon>Actinomycetota</taxon>
        <taxon>Actinomycetes</taxon>
        <taxon>Propionibacteriales</taxon>
        <taxon>Propionibacteriaceae</taxon>
        <taxon>Tessaracoccus</taxon>
    </lineage>
</organism>
<feature type="domain" description="CN hydrolase" evidence="9">
    <location>
        <begin position="207"/>
        <end position="466"/>
    </location>
</feature>
<keyword evidence="7 8" id="KW-0012">Acyltransferase</keyword>
<dbReference type="Gene3D" id="3.60.110.10">
    <property type="entry name" value="Carbon-nitrogen hydrolase"/>
    <property type="match status" value="1"/>
</dbReference>
<feature type="transmembrane region" description="Helical" evidence="8">
    <location>
        <begin position="7"/>
        <end position="25"/>
    </location>
</feature>
<dbReference type="GO" id="GO:0016410">
    <property type="term" value="F:N-acyltransferase activity"/>
    <property type="evidence" value="ECO:0007669"/>
    <property type="project" value="UniProtKB-UniRule"/>
</dbReference>
<feature type="transmembrane region" description="Helical" evidence="8">
    <location>
        <begin position="31"/>
        <end position="48"/>
    </location>
</feature>
<evidence type="ECO:0000256" key="7">
    <source>
        <dbReference type="ARBA" id="ARBA00023315"/>
    </source>
</evidence>
<dbReference type="Proteomes" id="UP000199475">
    <property type="component" value="Unassembled WGS sequence"/>
</dbReference>
<dbReference type="CDD" id="cd07571">
    <property type="entry name" value="ALP_N-acyl_transferase"/>
    <property type="match status" value="1"/>
</dbReference>
<proteinExistence type="inferred from homology"/>
<accession>A0A1G9MGA1</accession>
<protein>
    <recommendedName>
        <fullName evidence="8">Apolipoprotein N-acyltransferase</fullName>
        <shortName evidence="8">ALP N-acyltransferase</shortName>
        <ecNumber evidence="8">2.3.1.269</ecNumber>
    </recommendedName>
</protein>
<comment type="catalytic activity">
    <reaction evidence="8">
        <text>N-terminal S-1,2-diacyl-sn-glyceryl-L-cysteinyl-[lipoprotein] + a glycerophospholipid = N-acyl-S-1,2-diacyl-sn-glyceryl-L-cysteinyl-[lipoprotein] + a 2-acyl-sn-glycero-3-phospholipid + H(+)</text>
        <dbReference type="Rhea" id="RHEA:48228"/>
        <dbReference type="Rhea" id="RHEA-COMP:14681"/>
        <dbReference type="Rhea" id="RHEA-COMP:14684"/>
        <dbReference type="ChEBI" id="CHEBI:15378"/>
        <dbReference type="ChEBI" id="CHEBI:136912"/>
        <dbReference type="ChEBI" id="CHEBI:140656"/>
        <dbReference type="ChEBI" id="CHEBI:140657"/>
        <dbReference type="ChEBI" id="CHEBI:140660"/>
        <dbReference type="EC" id="2.3.1.269"/>
    </reaction>
</comment>
<dbReference type="Pfam" id="PF00795">
    <property type="entry name" value="CN_hydrolase"/>
    <property type="match status" value="1"/>
</dbReference>
<dbReference type="OrthoDB" id="9804277at2"/>
<feature type="transmembrane region" description="Helical" evidence="8">
    <location>
        <begin position="108"/>
        <end position="129"/>
    </location>
</feature>
<evidence type="ECO:0000256" key="3">
    <source>
        <dbReference type="ARBA" id="ARBA00022679"/>
    </source>
</evidence>
<comment type="subcellular location">
    <subcellularLocation>
        <location evidence="1 8">Cell membrane</location>
        <topology evidence="1 8">Multi-pass membrane protein</topology>
    </subcellularLocation>
</comment>
<evidence type="ECO:0000256" key="1">
    <source>
        <dbReference type="ARBA" id="ARBA00004651"/>
    </source>
</evidence>
<dbReference type="PANTHER" id="PTHR38686">
    <property type="entry name" value="APOLIPOPROTEIN N-ACYLTRANSFERASE"/>
    <property type="match status" value="1"/>
</dbReference>
<evidence type="ECO:0000256" key="4">
    <source>
        <dbReference type="ARBA" id="ARBA00022692"/>
    </source>
</evidence>
<comment type="function">
    <text evidence="8">Catalyzes the phospholipid dependent N-acylation of the N-terminal cysteine of apolipoprotein, the last step in lipoprotein maturation.</text>
</comment>
<dbReference type="RefSeq" id="WP_093253000.1">
    <property type="nucleotide sequence ID" value="NZ_FNGP01000005.1"/>
</dbReference>
<dbReference type="InterPro" id="IPR036526">
    <property type="entry name" value="C-N_Hydrolase_sf"/>
</dbReference>
<name>A0A1G9MGA1_9ACTN</name>
<keyword evidence="11" id="KW-1185">Reference proteome</keyword>
<evidence type="ECO:0000256" key="8">
    <source>
        <dbReference type="HAMAP-Rule" id="MF_01148"/>
    </source>
</evidence>
<dbReference type="GO" id="GO:0005886">
    <property type="term" value="C:plasma membrane"/>
    <property type="evidence" value="ECO:0007669"/>
    <property type="project" value="UniProtKB-SubCell"/>
</dbReference>
<dbReference type="HAMAP" id="MF_01148">
    <property type="entry name" value="Lnt"/>
    <property type="match status" value="1"/>
</dbReference>
<feature type="transmembrane region" description="Helical" evidence="8">
    <location>
        <begin position="149"/>
        <end position="172"/>
    </location>
</feature>
<sequence length="520" mass="56039">MTRRPDLPRWLSALLAVVVGLLIGLGQPPMGLWPATLVGIAGFTWLTSRRRKRAAALYGFLSGIAMNTLTISWIGVLGAGVAVGLIVFTSLWYALAGLVISRVSRLRLWPLWVAATWVGIEFASGNVPFGGFSWTRLAFTTTDQPLSGYLRFVGAAGVSLLVALVAQWLLLLLERRSRVRAAVAIGVAFVVGGLLLLIPPPPAQQTVQVAVVQPNVNRHEYGTAAYPRAVTNNALSSTVLALAQARTEGRALDFVVWPESATDHDPYLDATARTQVDLAARLAGVPILVGAVTLPTDLPDSRQTSGIWWDPERGPGDVYHKRNLVPFGEWIPFRDFLLPRLPILEQIGRQGIPGEEAGVVEAPTERYPSLLVGDVICFELAYDDTVYDTVRGGAQVLVSQSNENTYSGTFQIAQQWNMNRIRAKELGREFVVSTLNSVSGYVDARGGEHAPTAEFTGAARIIETPLRYRVSPAVTVGPIVSRAALVVAAAAFVVALVAPRHGSRAGKLGWTNREGDTNGD</sequence>
<feature type="transmembrane region" description="Helical" evidence="8">
    <location>
        <begin position="55"/>
        <end position="75"/>
    </location>
</feature>
<dbReference type="InterPro" id="IPR045378">
    <property type="entry name" value="LNT_N"/>
</dbReference>
<keyword evidence="3 8" id="KW-0808">Transferase</keyword>
<dbReference type="InterPro" id="IPR003010">
    <property type="entry name" value="C-N_Hydrolase"/>
</dbReference>
<comment type="pathway">
    <text evidence="8">Protein modification; lipoprotein biosynthesis (N-acyl transfer).</text>
</comment>
<evidence type="ECO:0000313" key="10">
    <source>
        <dbReference type="EMBL" id="SDL73298.1"/>
    </source>
</evidence>
<keyword evidence="4 8" id="KW-0812">Transmembrane</keyword>
<feature type="transmembrane region" description="Helical" evidence="8">
    <location>
        <begin position="81"/>
        <end position="101"/>
    </location>
</feature>
<evidence type="ECO:0000256" key="2">
    <source>
        <dbReference type="ARBA" id="ARBA00022475"/>
    </source>
</evidence>
<dbReference type="Pfam" id="PF20154">
    <property type="entry name" value="LNT_N"/>
    <property type="match status" value="1"/>
</dbReference>
<evidence type="ECO:0000313" key="11">
    <source>
        <dbReference type="Proteomes" id="UP000199475"/>
    </source>
</evidence>
<dbReference type="AlphaFoldDB" id="A0A1G9MGA1"/>
<keyword evidence="6 8" id="KW-0472">Membrane</keyword>